<dbReference type="GO" id="GO:0005737">
    <property type="term" value="C:cytoplasm"/>
    <property type="evidence" value="ECO:0007669"/>
    <property type="project" value="UniProtKB-SubCell"/>
</dbReference>
<dbReference type="CDD" id="cd16010">
    <property type="entry name" value="iPGM"/>
    <property type="match status" value="1"/>
</dbReference>
<dbReference type="Proteomes" id="UP001141806">
    <property type="component" value="Unassembled WGS sequence"/>
</dbReference>
<dbReference type="InterPro" id="IPR011258">
    <property type="entry name" value="BPG-indep_PGM_N"/>
</dbReference>
<evidence type="ECO:0000256" key="6">
    <source>
        <dbReference type="ARBA" id="ARBA00011245"/>
    </source>
</evidence>
<dbReference type="PANTHER" id="PTHR31637:SF7">
    <property type="entry name" value="2,3-BISPHOSPHOGLYCERATE-INDEPENDENT PHOSPHOGLYCERATE MUTASE 1"/>
    <property type="match status" value="1"/>
</dbReference>
<evidence type="ECO:0000256" key="8">
    <source>
        <dbReference type="ARBA" id="ARBA00022490"/>
    </source>
</evidence>
<comment type="catalytic activity">
    <reaction evidence="1">
        <text>(2R)-2-phosphoglycerate = (2R)-3-phosphoglycerate</text>
        <dbReference type="Rhea" id="RHEA:15901"/>
        <dbReference type="ChEBI" id="CHEBI:58272"/>
        <dbReference type="ChEBI" id="CHEBI:58289"/>
        <dbReference type="EC" id="5.4.2.12"/>
    </reaction>
</comment>
<evidence type="ECO:0000313" key="15">
    <source>
        <dbReference type="EMBL" id="KAJ4978544.1"/>
    </source>
</evidence>
<evidence type="ECO:0000256" key="12">
    <source>
        <dbReference type="ARBA" id="ARBA00023235"/>
    </source>
</evidence>
<dbReference type="InterPro" id="IPR005995">
    <property type="entry name" value="Pgm_bpd_ind"/>
</dbReference>
<reference evidence="15" key="1">
    <citation type="journal article" date="2023" name="Plant J.">
        <title>The genome of the king protea, Protea cynaroides.</title>
        <authorList>
            <person name="Chang J."/>
            <person name="Duong T.A."/>
            <person name="Schoeman C."/>
            <person name="Ma X."/>
            <person name="Roodt D."/>
            <person name="Barker N."/>
            <person name="Li Z."/>
            <person name="Van de Peer Y."/>
            <person name="Mizrachi E."/>
        </authorList>
    </citation>
    <scope>NUCLEOTIDE SEQUENCE</scope>
    <source>
        <tissue evidence="15">Young leaves</tissue>
    </source>
</reference>
<dbReference type="Pfam" id="PF06415">
    <property type="entry name" value="iPGM_N"/>
    <property type="match status" value="1"/>
</dbReference>
<evidence type="ECO:0000259" key="13">
    <source>
        <dbReference type="Pfam" id="PF01676"/>
    </source>
</evidence>
<dbReference type="PANTHER" id="PTHR31637">
    <property type="entry name" value="2,3-BISPHOSPHOGLYCERATE-INDEPENDENT PHOSPHOGLYCERATE MUTASE"/>
    <property type="match status" value="1"/>
</dbReference>
<comment type="caution">
    <text evidence="15">The sequence shown here is derived from an EMBL/GenBank/DDBJ whole genome shotgun (WGS) entry which is preliminary data.</text>
</comment>
<dbReference type="OrthoDB" id="952271at2759"/>
<comment type="pathway">
    <text evidence="4">Carbohydrate degradation; glycolysis; pyruvate from D-glyceraldehyde 3-phosphate: step 3/5.</text>
</comment>
<sequence>MSQSKHHPAEVLNIWAMSNSWFKILVTVLTSADLEGGKVRNMSNAGFSWKLADHPKLPKGKTIALIVLDGWGEANPDKYNCIHVAETPTMDSFKKGAPERWRLVRAHGTAVGLPTEDDMGNSEVGHNALGAGRIFSQGAKLVDSALASGKIYSGEGFKYIKESFDTGTLHLIGLLSDGGVHSRLDQLQLLLKGASENGAKRIRVHILTDGRDVLDGSSVGFVETLENDLSKLREKGIDAQIASGGGRMYVTMDRYENDWSVVKRGWDAQVLGEAPHKFRSAVEAVKKLREEHKVNDQYLPPFVIVDESGKAVGPIVDGDAVVTINFRADRMVMLAKALEYEDFDKFDRVRYPKIRYAGMLQYDGELKLPSQYLVSPPEIDRTSGEYLVHNGVRTFACSETVKFGHVTFFWNGNRSGYFSPEMEEYVEIPSDSGITFNVKPKMKALEIGEKARDMILSGKFHQVRVNLPNSDMVGHTGDIEATVVACKAADEAVKMIIDAIEQVGGIYVVTADHGNAEDMVKRNKKGEPLLKDGDIQILTSHTLQPVPIAIGGPGLAPGVRFRNDVPDGGLANVAATVINLHGFEAPSDYETTLIEVVDK</sequence>
<evidence type="ECO:0000256" key="11">
    <source>
        <dbReference type="ARBA" id="ARBA00023211"/>
    </source>
</evidence>
<proteinExistence type="inferred from homology"/>
<comment type="subunit">
    <text evidence="6">Monomer.</text>
</comment>
<evidence type="ECO:0000313" key="16">
    <source>
        <dbReference type="Proteomes" id="UP001141806"/>
    </source>
</evidence>
<keyword evidence="9" id="KW-0479">Metal-binding</keyword>
<dbReference type="GO" id="GO:0010118">
    <property type="term" value="P:stomatal movement"/>
    <property type="evidence" value="ECO:0007669"/>
    <property type="project" value="UniProtKB-ARBA"/>
</dbReference>
<evidence type="ECO:0000256" key="7">
    <source>
        <dbReference type="ARBA" id="ARBA00012026"/>
    </source>
</evidence>
<evidence type="ECO:0000256" key="4">
    <source>
        <dbReference type="ARBA" id="ARBA00004798"/>
    </source>
</evidence>
<dbReference type="Pfam" id="PF01676">
    <property type="entry name" value="Metalloenzyme"/>
    <property type="match status" value="1"/>
</dbReference>
<dbReference type="Gene3D" id="3.40.720.10">
    <property type="entry name" value="Alkaline Phosphatase, subunit A"/>
    <property type="match status" value="1"/>
</dbReference>
<dbReference type="InterPro" id="IPR006124">
    <property type="entry name" value="Metalloenzyme"/>
</dbReference>
<keyword evidence="12" id="KW-0413">Isomerase</keyword>
<keyword evidence="16" id="KW-1185">Reference proteome</keyword>
<evidence type="ECO:0000256" key="2">
    <source>
        <dbReference type="ARBA" id="ARBA00001936"/>
    </source>
</evidence>
<dbReference type="Gene3D" id="3.40.1450.10">
    <property type="entry name" value="BPG-independent phosphoglycerate mutase, domain B"/>
    <property type="match status" value="1"/>
</dbReference>
<dbReference type="EMBL" id="JAMYWD010000002">
    <property type="protein sequence ID" value="KAJ4978544.1"/>
    <property type="molecule type" value="Genomic_DNA"/>
</dbReference>
<dbReference type="AlphaFoldDB" id="A0A9Q0KXQ8"/>
<gene>
    <name evidence="15" type="ORF">NE237_009324</name>
</gene>
<feature type="domain" description="Metalloenzyme" evidence="13">
    <location>
        <begin position="61"/>
        <end position="584"/>
    </location>
</feature>
<dbReference type="SUPFAM" id="SSF53649">
    <property type="entry name" value="Alkaline phosphatase-like"/>
    <property type="match status" value="1"/>
</dbReference>
<name>A0A9Q0KXQ8_9MAGN</name>
<accession>A0A9Q0KXQ8</accession>
<protein>
    <recommendedName>
        <fullName evidence="7">phosphoglycerate mutase (2,3-diphosphoglycerate-independent)</fullName>
        <ecNumber evidence="7">5.4.2.12</ecNumber>
    </recommendedName>
</protein>
<keyword evidence="8" id="KW-0963">Cytoplasm</keyword>
<dbReference type="SUPFAM" id="SSF64158">
    <property type="entry name" value="2,3-Bisphosphoglycerate-independent phosphoglycerate mutase, substrate-binding domain"/>
    <property type="match status" value="1"/>
</dbReference>
<dbReference type="FunFam" id="3.40.1450.10:FF:000002">
    <property type="entry name" value="2,3-bisphosphoglycerate-independent phosphoglycerate mutase"/>
    <property type="match status" value="1"/>
</dbReference>
<comment type="similarity">
    <text evidence="5">Belongs to the BPG-independent phosphoglycerate mutase family.</text>
</comment>
<evidence type="ECO:0000256" key="3">
    <source>
        <dbReference type="ARBA" id="ARBA00004496"/>
    </source>
</evidence>
<keyword evidence="10" id="KW-0324">Glycolysis</keyword>
<evidence type="ECO:0000256" key="10">
    <source>
        <dbReference type="ARBA" id="ARBA00023152"/>
    </source>
</evidence>
<evidence type="ECO:0000256" key="9">
    <source>
        <dbReference type="ARBA" id="ARBA00022723"/>
    </source>
</evidence>
<evidence type="ECO:0000259" key="14">
    <source>
        <dbReference type="Pfam" id="PF06415"/>
    </source>
</evidence>
<comment type="cofactor">
    <cofactor evidence="2">
        <name>Mn(2+)</name>
        <dbReference type="ChEBI" id="CHEBI:29035"/>
    </cofactor>
</comment>
<comment type="subcellular location">
    <subcellularLocation>
        <location evidence="3">Cytoplasm</location>
    </subcellularLocation>
</comment>
<dbReference type="EC" id="5.4.2.12" evidence="7"/>
<keyword evidence="11" id="KW-0464">Manganese</keyword>
<organism evidence="15 16">
    <name type="scientific">Protea cynaroides</name>
    <dbReference type="NCBI Taxonomy" id="273540"/>
    <lineage>
        <taxon>Eukaryota</taxon>
        <taxon>Viridiplantae</taxon>
        <taxon>Streptophyta</taxon>
        <taxon>Embryophyta</taxon>
        <taxon>Tracheophyta</taxon>
        <taxon>Spermatophyta</taxon>
        <taxon>Magnoliopsida</taxon>
        <taxon>Proteales</taxon>
        <taxon>Proteaceae</taxon>
        <taxon>Protea</taxon>
    </lineage>
</organism>
<dbReference type="GO" id="GO:0009637">
    <property type="term" value="P:response to blue light"/>
    <property type="evidence" value="ECO:0007669"/>
    <property type="project" value="UniProtKB-ARBA"/>
</dbReference>
<dbReference type="InterPro" id="IPR017850">
    <property type="entry name" value="Alkaline_phosphatase_core_sf"/>
</dbReference>
<dbReference type="NCBIfam" id="TIGR01307">
    <property type="entry name" value="pgm_bpd_ind"/>
    <property type="match status" value="1"/>
</dbReference>
<dbReference type="GO" id="GO:0004619">
    <property type="term" value="F:phosphoglycerate mutase activity"/>
    <property type="evidence" value="ECO:0007669"/>
    <property type="project" value="UniProtKB-EC"/>
</dbReference>
<dbReference type="GO" id="GO:0006007">
    <property type="term" value="P:glucose catabolic process"/>
    <property type="evidence" value="ECO:0007669"/>
    <property type="project" value="InterPro"/>
</dbReference>
<evidence type="ECO:0000256" key="1">
    <source>
        <dbReference type="ARBA" id="ARBA00000370"/>
    </source>
</evidence>
<dbReference type="InterPro" id="IPR036646">
    <property type="entry name" value="PGAM_B_sf"/>
</dbReference>
<dbReference type="GO" id="GO:0030145">
    <property type="term" value="F:manganese ion binding"/>
    <property type="evidence" value="ECO:0007669"/>
    <property type="project" value="InterPro"/>
</dbReference>
<evidence type="ECO:0000256" key="5">
    <source>
        <dbReference type="ARBA" id="ARBA00008819"/>
    </source>
</evidence>
<feature type="domain" description="BPG-independent PGAM N-terminal" evidence="14">
    <location>
        <begin position="142"/>
        <end position="363"/>
    </location>
</feature>
<dbReference type="FunFam" id="3.40.720.10:FF:000125">
    <property type="entry name" value="2,3-bisphosphoglycerate-independent phosphoglycerate mutase"/>
    <property type="match status" value="1"/>
</dbReference>
<dbReference type="GO" id="GO:0010037">
    <property type="term" value="P:response to carbon dioxide"/>
    <property type="evidence" value="ECO:0007669"/>
    <property type="project" value="UniProtKB-ARBA"/>
</dbReference>
<dbReference type="GO" id="GO:0006096">
    <property type="term" value="P:glycolytic process"/>
    <property type="evidence" value="ECO:0007669"/>
    <property type="project" value="UniProtKB-KW"/>
</dbReference>